<dbReference type="AlphaFoldDB" id="A0A417YV80"/>
<comment type="caution">
    <text evidence="1">The sequence shown here is derived from an EMBL/GenBank/DDBJ whole genome shotgun (WGS) entry which is preliminary data.</text>
</comment>
<evidence type="ECO:0000313" key="1">
    <source>
        <dbReference type="EMBL" id="RHW41179.1"/>
    </source>
</evidence>
<reference evidence="1 2" key="1">
    <citation type="journal article" date="2017" name="Int. J. Syst. Evol. Microbiol.">
        <title>Bacillus notoginsengisoli sp. nov., a novel bacterium isolated from the rhizosphere of Panax notoginseng.</title>
        <authorList>
            <person name="Zhang M.Y."/>
            <person name="Cheng J."/>
            <person name="Cai Y."/>
            <person name="Zhang T.Y."/>
            <person name="Wu Y.Y."/>
            <person name="Manikprabhu D."/>
            <person name="Li W.J."/>
            <person name="Zhang Y.X."/>
        </authorList>
    </citation>
    <scope>NUCLEOTIDE SEQUENCE [LARGE SCALE GENOMIC DNA]</scope>
    <source>
        <strain evidence="1 2">JCM 30743</strain>
    </source>
</reference>
<gene>
    <name evidence="1" type="primary">mciZ</name>
    <name evidence="1" type="ORF">D1B31_09605</name>
</gene>
<sequence length="72" mass="8461">MPLLFYSQLFAHTFYHTFYWGRLDMKAYMHDKGFVLTGKASEILYLLKECSTVHLTVAELIKTETKKHASCR</sequence>
<keyword evidence="2" id="KW-1185">Reference proteome</keyword>
<dbReference type="InterPro" id="IPR025177">
    <property type="entry name" value="MciZ"/>
</dbReference>
<evidence type="ECO:0000313" key="2">
    <source>
        <dbReference type="Proteomes" id="UP000284416"/>
    </source>
</evidence>
<organism evidence="1 2">
    <name type="scientific">Neobacillus notoginsengisoli</name>
    <dbReference type="NCBI Taxonomy" id="1578198"/>
    <lineage>
        <taxon>Bacteria</taxon>
        <taxon>Bacillati</taxon>
        <taxon>Bacillota</taxon>
        <taxon>Bacilli</taxon>
        <taxon>Bacillales</taxon>
        <taxon>Bacillaceae</taxon>
        <taxon>Neobacillus</taxon>
    </lineage>
</organism>
<dbReference type="EMBL" id="QWEG01000005">
    <property type="protein sequence ID" value="RHW41179.1"/>
    <property type="molecule type" value="Genomic_DNA"/>
</dbReference>
<dbReference type="Pfam" id="PF13072">
    <property type="entry name" value="MciZ"/>
    <property type="match status" value="1"/>
</dbReference>
<dbReference type="Proteomes" id="UP000284416">
    <property type="component" value="Unassembled WGS sequence"/>
</dbReference>
<accession>A0A417YV80</accession>
<name>A0A417YV80_9BACI</name>
<proteinExistence type="predicted"/>
<protein>
    <submittedName>
        <fullName evidence="1">Z-ring formation inhibitor MciZ</fullName>
    </submittedName>
</protein>